<feature type="compositionally biased region" description="Basic and acidic residues" evidence="1">
    <location>
        <begin position="1235"/>
        <end position="1247"/>
    </location>
</feature>
<dbReference type="InParanoid" id="A0A078AME4"/>
<sequence length="1253" mass="143790">MASICFDGFFSAKGGYNGDTSYASMDYFSGTQEVIACGTSFSNDFVIIKDSQVLSKPIVGLFDRGLNQIWMKQISKNRQQKDLNDQPEGAETCVFSHNGDNVIVQLYNMPLYQVNTIIILDRGNGTVIRGISLLDKNGFYLGWLYSPSLNIMPANNKMINIIRMNEQSSTGLTVMNFVLIVYDPTEDTLGQIQATKFEHQTDQFKIKKMIISPDLRGLYLGGGIGQDATFLKIDILTYQIVWRYKFHNTGQTNVHFEVQEIGLVRNYDTDFNYLLLCSVQLSQGMQSNFIIGILDDKDASQMKQKQQIAVIWYSNDISRNFRCMDTFMIQHLQRYSVLFGSDYTSVQTFIVNVDIKAAGTQTIQQAIIYGPNSVYFATDVLFSLEGRLIKQDRALFLGWTSYLSGTSTPYKYAFISTLPAQKYYADTISFTITQGVSPSIIDISGSLNLLVSPISIRLQEIIIKSQNASVPYDLYPNKMMGRITYSAIQNSYTYKVGADPISFDLRFKLPVTCTPTIFEYQIKIFPRVQPERLITYDQKSVKIYTGDQYFQGLYQVQIHAIAQDGSLGIADFEINIIQERISSIITTIYQGPVFQQPLQNVSMKGGTTKIIKFPNVLNSNKSAKIQISVYNNQSTVLPSYITYNQKQLVLQPPKTIKLNGKRRNLDEVNTVIYLITKISDSDNKSNQYKITVSFNQTLETTIDQALEAQEQLFPNASLKSFDSAGLLILELQNQSQRSNITLIDENIYLVSDPYYPCTWKIESQTKDKLFVRVTFSQNIQMTQSSQKTKLKFYFTPVFISQIYSNTVVYYKGEIDIPTQLADQETQQIFSVAMSFVPLMNLNLPSNLYYALSLMNGPLQFNFVNLQALTQSIFGIEEDDKSAYNYNFDQFGYDSCDVVLLLQNTFYYLTLCPITILLTLLLRSLKQKSLRQNTTKSFSLLFTPLYLARRIIFALSIVFLDDGLIQALIFFLGCLVQVGYLVKVKPFYSKLSNQLEIFNEACILVISIFILTFTDAFPYQAASYEFGWIVLALCFIICLVNIGIQVYTVSMKITLWVEKKKDEWKLRKSKRQTVKILSSNVPWLNSSALSVSQNDLISEQRTQRPMTPDSQYFSRRKTILKKLETIMENQEKQQEYLRDFSVREISMVERDEQNNMDIESNDSEGDFNFVAQNNVDYRTIERDRKTNDLQISVSNLNQFQDYAQFTFNNDGEFLKFENQFTTLYMKDNYYQKTFKQRQERKQQDDSERAALNNQ</sequence>
<evidence type="ECO:0000256" key="1">
    <source>
        <dbReference type="SAM" id="MobiDB-lite"/>
    </source>
</evidence>
<feature type="transmembrane region" description="Helical" evidence="2">
    <location>
        <begin position="1025"/>
        <end position="1049"/>
    </location>
</feature>
<keyword evidence="2" id="KW-0472">Membrane</keyword>
<keyword evidence="4" id="KW-1185">Reference proteome</keyword>
<feature type="transmembrane region" description="Helical" evidence="2">
    <location>
        <begin position="993"/>
        <end position="1013"/>
    </location>
</feature>
<evidence type="ECO:0000313" key="3">
    <source>
        <dbReference type="EMBL" id="CDW83081.1"/>
    </source>
</evidence>
<accession>A0A078AME4</accession>
<dbReference type="EMBL" id="CCKQ01011511">
    <property type="protein sequence ID" value="CDW83081.1"/>
    <property type="molecule type" value="Genomic_DNA"/>
</dbReference>
<reference evidence="3 4" key="1">
    <citation type="submission" date="2014-06" db="EMBL/GenBank/DDBJ databases">
        <authorList>
            <person name="Swart Estienne"/>
        </authorList>
    </citation>
    <scope>NUCLEOTIDE SEQUENCE [LARGE SCALE GENOMIC DNA]</scope>
    <source>
        <strain evidence="3 4">130c</strain>
    </source>
</reference>
<protein>
    <recommendedName>
        <fullName evidence="5">Cadg domain containing protein</fullName>
    </recommendedName>
</protein>
<evidence type="ECO:0008006" key="5">
    <source>
        <dbReference type="Google" id="ProtNLM"/>
    </source>
</evidence>
<evidence type="ECO:0000313" key="4">
    <source>
        <dbReference type="Proteomes" id="UP000039865"/>
    </source>
</evidence>
<feature type="transmembrane region" description="Helical" evidence="2">
    <location>
        <begin position="905"/>
        <end position="924"/>
    </location>
</feature>
<feature type="transmembrane region" description="Helical" evidence="2">
    <location>
        <begin position="936"/>
        <end position="957"/>
    </location>
</feature>
<dbReference type="Proteomes" id="UP000039865">
    <property type="component" value="Unassembled WGS sequence"/>
</dbReference>
<dbReference type="AlphaFoldDB" id="A0A078AME4"/>
<gene>
    <name evidence="3" type="primary">Contig12151.g12989</name>
    <name evidence="3" type="ORF">STYLEM_12120</name>
</gene>
<proteinExistence type="predicted"/>
<keyword evidence="2" id="KW-0812">Transmembrane</keyword>
<feature type="region of interest" description="Disordered" evidence="1">
    <location>
        <begin position="1234"/>
        <end position="1253"/>
    </location>
</feature>
<organism evidence="3 4">
    <name type="scientific">Stylonychia lemnae</name>
    <name type="common">Ciliate</name>
    <dbReference type="NCBI Taxonomy" id="5949"/>
    <lineage>
        <taxon>Eukaryota</taxon>
        <taxon>Sar</taxon>
        <taxon>Alveolata</taxon>
        <taxon>Ciliophora</taxon>
        <taxon>Intramacronucleata</taxon>
        <taxon>Spirotrichea</taxon>
        <taxon>Stichotrichia</taxon>
        <taxon>Sporadotrichida</taxon>
        <taxon>Oxytrichidae</taxon>
        <taxon>Stylonychinae</taxon>
        <taxon>Stylonychia</taxon>
    </lineage>
</organism>
<keyword evidence="2" id="KW-1133">Transmembrane helix</keyword>
<evidence type="ECO:0000256" key="2">
    <source>
        <dbReference type="SAM" id="Phobius"/>
    </source>
</evidence>
<name>A0A078AME4_STYLE</name>
<feature type="transmembrane region" description="Helical" evidence="2">
    <location>
        <begin position="963"/>
        <end position="981"/>
    </location>
</feature>